<organism evidence="1 2">
    <name type="scientific">Streptomyces achmelvichensis</name>
    <dbReference type="NCBI Taxonomy" id="3134111"/>
    <lineage>
        <taxon>Bacteria</taxon>
        <taxon>Bacillati</taxon>
        <taxon>Actinomycetota</taxon>
        <taxon>Actinomycetes</taxon>
        <taxon>Kitasatosporales</taxon>
        <taxon>Streptomycetaceae</taxon>
        <taxon>Streptomyces</taxon>
    </lineage>
</organism>
<evidence type="ECO:0000313" key="2">
    <source>
        <dbReference type="Proteomes" id="UP001377168"/>
    </source>
</evidence>
<name>A0ACC6PLY5_9ACTN</name>
<keyword evidence="2" id="KW-1185">Reference proteome</keyword>
<reference evidence="1" key="1">
    <citation type="submission" date="2024-03" db="EMBL/GenBank/DDBJ databases">
        <title>Novel Streptomyces species of biotechnological and ecological value are a feature of Machair soil.</title>
        <authorList>
            <person name="Prole J.R."/>
            <person name="Goodfellow M."/>
            <person name="Allenby N."/>
            <person name="Ward A.C."/>
        </authorList>
    </citation>
    <scope>NUCLEOTIDE SEQUENCE</scope>
    <source>
        <strain evidence="1">MS2.AVA.5</strain>
    </source>
</reference>
<sequence length="47" mass="4825">MAAFADAVGKHPVLAVGTVIFLFTINAALAADLAYAGQAGVETFDWV</sequence>
<protein>
    <submittedName>
        <fullName evidence="1">Uncharacterized protein</fullName>
    </submittedName>
</protein>
<accession>A0ACC6PLY5</accession>
<dbReference type="EMBL" id="JBBKAJ010000017">
    <property type="protein sequence ID" value="MEJ8632379.1"/>
    <property type="molecule type" value="Genomic_DNA"/>
</dbReference>
<dbReference type="Proteomes" id="UP001377168">
    <property type="component" value="Unassembled WGS sequence"/>
</dbReference>
<evidence type="ECO:0000313" key="1">
    <source>
        <dbReference type="EMBL" id="MEJ8632379.1"/>
    </source>
</evidence>
<comment type="caution">
    <text evidence="1">The sequence shown here is derived from an EMBL/GenBank/DDBJ whole genome shotgun (WGS) entry which is preliminary data.</text>
</comment>
<gene>
    <name evidence="1" type="ORF">WKI67_02830</name>
</gene>
<proteinExistence type="predicted"/>